<protein>
    <submittedName>
        <fullName evidence="2">Uncharacterized protein</fullName>
    </submittedName>
</protein>
<sequence length="266" mass="29939">MASTDSSVVLSFEPGSGKVLRDTDDEENIDATDDTNTSIVLPDNGRVRMKPNISVDHRVDTLPSSDETLVDLNRTHGRELRNRQASLELIGDPCPVQLRAVGMFDNRFLVATSDTQLKMRRKHSDETDSSAVFWKFVYQTRNDKIVCAFLSVKNTDRYVVAATSDFKVGLKQLTGQAGSKTYYPEHCCRFYLDESARSYLKPWIHRDRFVAYDRLGDLFLSVDLASFEISAVSGSVLRRNSSNDLTDVDVARELDGNDVLMATHEQ</sequence>
<organism evidence="2 3">
    <name type="scientific">Batillaria attramentaria</name>
    <dbReference type="NCBI Taxonomy" id="370345"/>
    <lineage>
        <taxon>Eukaryota</taxon>
        <taxon>Metazoa</taxon>
        <taxon>Spiralia</taxon>
        <taxon>Lophotrochozoa</taxon>
        <taxon>Mollusca</taxon>
        <taxon>Gastropoda</taxon>
        <taxon>Caenogastropoda</taxon>
        <taxon>Sorbeoconcha</taxon>
        <taxon>Cerithioidea</taxon>
        <taxon>Batillariidae</taxon>
        <taxon>Batillaria</taxon>
    </lineage>
</organism>
<evidence type="ECO:0000313" key="3">
    <source>
        <dbReference type="Proteomes" id="UP001519460"/>
    </source>
</evidence>
<evidence type="ECO:0000313" key="2">
    <source>
        <dbReference type="EMBL" id="KAK7499968.1"/>
    </source>
</evidence>
<name>A0ABD0LLS6_9CAEN</name>
<accession>A0ABD0LLS6</accession>
<keyword evidence="3" id="KW-1185">Reference proteome</keyword>
<dbReference type="AlphaFoldDB" id="A0ABD0LLS6"/>
<evidence type="ECO:0000256" key="1">
    <source>
        <dbReference type="SAM" id="MobiDB-lite"/>
    </source>
</evidence>
<feature type="region of interest" description="Disordered" evidence="1">
    <location>
        <begin position="1"/>
        <end position="32"/>
    </location>
</feature>
<dbReference type="EMBL" id="JACVVK020000040">
    <property type="protein sequence ID" value="KAK7499968.1"/>
    <property type="molecule type" value="Genomic_DNA"/>
</dbReference>
<comment type="caution">
    <text evidence="2">The sequence shown here is derived from an EMBL/GenBank/DDBJ whole genome shotgun (WGS) entry which is preliminary data.</text>
</comment>
<proteinExistence type="predicted"/>
<gene>
    <name evidence="2" type="ORF">BaRGS_00008816</name>
</gene>
<dbReference type="Proteomes" id="UP001519460">
    <property type="component" value="Unassembled WGS sequence"/>
</dbReference>
<reference evidence="2 3" key="1">
    <citation type="journal article" date="2023" name="Sci. Data">
        <title>Genome assembly of the Korean intertidal mud-creeper Batillaria attramentaria.</title>
        <authorList>
            <person name="Patra A.K."/>
            <person name="Ho P.T."/>
            <person name="Jun S."/>
            <person name="Lee S.J."/>
            <person name="Kim Y."/>
            <person name="Won Y.J."/>
        </authorList>
    </citation>
    <scope>NUCLEOTIDE SEQUENCE [LARGE SCALE GENOMIC DNA]</scope>
    <source>
        <strain evidence="2">Wonlab-2016</strain>
    </source>
</reference>
<feature type="compositionally biased region" description="Acidic residues" evidence="1">
    <location>
        <begin position="23"/>
        <end position="32"/>
    </location>
</feature>